<dbReference type="GO" id="GO:0000774">
    <property type="term" value="F:adenyl-nucleotide exchange factor activity"/>
    <property type="evidence" value="ECO:0007669"/>
    <property type="project" value="InterPro"/>
</dbReference>
<evidence type="ECO:0000256" key="8">
    <source>
        <dbReference type="ARBA" id="ARBA00072274"/>
    </source>
</evidence>
<evidence type="ECO:0000256" key="1">
    <source>
        <dbReference type="ARBA" id="ARBA00004496"/>
    </source>
</evidence>
<dbReference type="PANTHER" id="PTHR21237:SF23">
    <property type="entry name" value="GRPE PROTEIN HOMOLOG, MITOCHONDRIAL"/>
    <property type="match status" value="1"/>
</dbReference>
<evidence type="ECO:0000256" key="6">
    <source>
        <dbReference type="ARBA" id="ARBA00023186"/>
    </source>
</evidence>
<proteinExistence type="inferred from homology"/>
<comment type="caution">
    <text evidence="14">The sequence shown here is derived from an EMBL/GenBank/DDBJ whole genome shotgun (WGS) entry which is preliminary data.</text>
</comment>
<comment type="subcellular location">
    <subcellularLocation>
        <location evidence="1 10">Cytoplasm</location>
    </subcellularLocation>
</comment>
<dbReference type="GO" id="GO:0051087">
    <property type="term" value="F:protein-folding chaperone binding"/>
    <property type="evidence" value="ECO:0007669"/>
    <property type="project" value="InterPro"/>
</dbReference>
<evidence type="ECO:0000313" key="14">
    <source>
        <dbReference type="EMBL" id="MBD3109742.1"/>
    </source>
</evidence>
<keyword evidence="6 10" id="KW-0143">Chaperone</keyword>
<keyword evidence="5 10" id="KW-0346">Stress response</keyword>
<keyword evidence="15" id="KW-1185">Reference proteome</keyword>
<dbReference type="EMBL" id="JACXSI010000044">
    <property type="protein sequence ID" value="MBD3109742.1"/>
    <property type="molecule type" value="Genomic_DNA"/>
</dbReference>
<evidence type="ECO:0000256" key="7">
    <source>
        <dbReference type="ARBA" id="ARBA00053401"/>
    </source>
</evidence>
<dbReference type="PANTHER" id="PTHR21237">
    <property type="entry name" value="GRPE PROTEIN"/>
    <property type="match status" value="1"/>
</dbReference>
<feature type="region of interest" description="Disordered" evidence="13">
    <location>
        <begin position="1"/>
        <end position="45"/>
    </location>
</feature>
<dbReference type="Pfam" id="PF01025">
    <property type="entry name" value="GrpE"/>
    <property type="match status" value="1"/>
</dbReference>
<organism evidence="14 15">
    <name type="scientific">Peribacillus faecalis</name>
    <dbReference type="NCBI Taxonomy" id="2772559"/>
    <lineage>
        <taxon>Bacteria</taxon>
        <taxon>Bacillati</taxon>
        <taxon>Bacillota</taxon>
        <taxon>Bacilli</taxon>
        <taxon>Bacillales</taxon>
        <taxon>Bacillaceae</taxon>
        <taxon>Peribacillus</taxon>
    </lineage>
</organism>
<dbReference type="Proteomes" id="UP000602076">
    <property type="component" value="Unassembled WGS sequence"/>
</dbReference>
<evidence type="ECO:0000256" key="5">
    <source>
        <dbReference type="ARBA" id="ARBA00023016"/>
    </source>
</evidence>
<dbReference type="HAMAP" id="MF_01151">
    <property type="entry name" value="GrpE"/>
    <property type="match status" value="1"/>
</dbReference>
<protein>
    <recommendedName>
        <fullName evidence="8 10">Protein GrpE</fullName>
    </recommendedName>
    <alternativeName>
        <fullName evidence="9 10">HSP-70 cofactor</fullName>
    </alternativeName>
</protein>
<dbReference type="FunFam" id="2.30.22.10:FF:000001">
    <property type="entry name" value="Protein GrpE"/>
    <property type="match status" value="1"/>
</dbReference>
<gene>
    <name evidence="10 14" type="primary">grpE</name>
    <name evidence="14" type="ORF">IEO70_15490</name>
</gene>
<dbReference type="GO" id="GO:0042803">
    <property type="term" value="F:protein homodimerization activity"/>
    <property type="evidence" value="ECO:0007669"/>
    <property type="project" value="InterPro"/>
</dbReference>
<evidence type="ECO:0000256" key="3">
    <source>
        <dbReference type="ARBA" id="ARBA00011738"/>
    </source>
</evidence>
<evidence type="ECO:0000256" key="12">
    <source>
        <dbReference type="RuleBase" id="RU004478"/>
    </source>
</evidence>
<evidence type="ECO:0000313" key="15">
    <source>
        <dbReference type="Proteomes" id="UP000602076"/>
    </source>
</evidence>
<feature type="compositionally biased region" description="Acidic residues" evidence="13">
    <location>
        <begin position="14"/>
        <end position="30"/>
    </location>
</feature>
<dbReference type="RefSeq" id="WP_190999279.1">
    <property type="nucleotide sequence ID" value="NZ_JACXSI010000044.1"/>
</dbReference>
<dbReference type="GO" id="GO:0051082">
    <property type="term" value="F:unfolded protein binding"/>
    <property type="evidence" value="ECO:0007669"/>
    <property type="project" value="TreeGrafter"/>
</dbReference>
<sequence length="192" mass="22135">MSEEMKKDLQAEESQADNETVEEIFEEKEDGQEKSSEQQLEEANAQIANLTAKVEEQENRYLRLMADYDNSRRRSKLDLEAAQKYRSQNLATDLIQAIDNFERALALPAENEETKSLRQGIEMVYKSLLEALKKEGVEQIESVGKEFDPNIHQAVMQVNDENFASNVVVEEFQKGYMIKDRVLRPAMVKVNQ</sequence>
<dbReference type="SUPFAM" id="SSF51064">
    <property type="entry name" value="Head domain of nucleotide exchange factor GrpE"/>
    <property type="match status" value="1"/>
</dbReference>
<dbReference type="GO" id="GO:0006457">
    <property type="term" value="P:protein folding"/>
    <property type="evidence" value="ECO:0007669"/>
    <property type="project" value="InterPro"/>
</dbReference>
<dbReference type="PRINTS" id="PR00773">
    <property type="entry name" value="GRPEPROTEIN"/>
</dbReference>
<dbReference type="InterPro" id="IPR000740">
    <property type="entry name" value="GrpE"/>
</dbReference>
<dbReference type="SUPFAM" id="SSF58014">
    <property type="entry name" value="Coiled-coil domain of nucleotide exchange factor GrpE"/>
    <property type="match status" value="1"/>
</dbReference>
<dbReference type="InterPro" id="IPR013805">
    <property type="entry name" value="GrpE_CC"/>
</dbReference>
<name>A0A927CXW2_9BACI</name>
<comment type="subunit">
    <text evidence="3 10">Homodimer.</text>
</comment>
<feature type="compositionally biased region" description="Basic and acidic residues" evidence="13">
    <location>
        <begin position="1"/>
        <end position="10"/>
    </location>
</feature>
<dbReference type="CDD" id="cd00446">
    <property type="entry name" value="GrpE"/>
    <property type="match status" value="1"/>
</dbReference>
<evidence type="ECO:0000256" key="13">
    <source>
        <dbReference type="SAM" id="MobiDB-lite"/>
    </source>
</evidence>
<dbReference type="InterPro" id="IPR009012">
    <property type="entry name" value="GrpE_head"/>
</dbReference>
<comment type="function">
    <text evidence="7 10 11">Participates actively in the response to hyperosmotic and heat shock by preventing the aggregation of stress-denatured proteins, in association with DnaK and GrpE. It is the nucleotide exchange factor for DnaK and may function as a thermosensor. Unfolded proteins bind initially to DnaJ; upon interaction with the DnaJ-bound protein, DnaK hydrolyzes its bound ATP, resulting in the formation of a stable complex. GrpE releases ADP from DnaK; ATP binding to DnaK triggers the release of the substrate protein, thus completing the reaction cycle. Several rounds of ATP-dependent interactions between DnaJ, DnaK and GrpE are required for fully efficient folding.</text>
</comment>
<evidence type="ECO:0000256" key="2">
    <source>
        <dbReference type="ARBA" id="ARBA00009054"/>
    </source>
</evidence>
<accession>A0A927CXW2</accession>
<dbReference type="Gene3D" id="2.30.22.10">
    <property type="entry name" value="Head domain of nucleotide exchange factor GrpE"/>
    <property type="match status" value="1"/>
</dbReference>
<dbReference type="Gene3D" id="3.90.20.20">
    <property type="match status" value="1"/>
</dbReference>
<keyword evidence="4 10" id="KW-0963">Cytoplasm</keyword>
<evidence type="ECO:0000256" key="4">
    <source>
        <dbReference type="ARBA" id="ARBA00022490"/>
    </source>
</evidence>
<evidence type="ECO:0000256" key="10">
    <source>
        <dbReference type="HAMAP-Rule" id="MF_01151"/>
    </source>
</evidence>
<dbReference type="PROSITE" id="PS01071">
    <property type="entry name" value="GRPE"/>
    <property type="match status" value="1"/>
</dbReference>
<comment type="similarity">
    <text evidence="2 10 12">Belongs to the GrpE family.</text>
</comment>
<evidence type="ECO:0000256" key="9">
    <source>
        <dbReference type="ARBA" id="ARBA00076414"/>
    </source>
</evidence>
<dbReference type="GO" id="GO:0005737">
    <property type="term" value="C:cytoplasm"/>
    <property type="evidence" value="ECO:0007669"/>
    <property type="project" value="UniProtKB-SubCell"/>
</dbReference>
<evidence type="ECO:0000256" key="11">
    <source>
        <dbReference type="RuleBase" id="RU000639"/>
    </source>
</evidence>
<reference evidence="14" key="1">
    <citation type="submission" date="2020-09" db="EMBL/GenBank/DDBJ databases">
        <title>Bacillus faecalis sp. nov., a moderately halophilic bacterium isolated from cow faeces.</title>
        <authorList>
            <person name="Jiang L."/>
            <person name="Lee J."/>
        </authorList>
    </citation>
    <scope>NUCLEOTIDE SEQUENCE</scope>
    <source>
        <strain evidence="14">AGMB 02131</strain>
    </source>
</reference>
<dbReference type="AlphaFoldDB" id="A0A927CXW2"/>
<dbReference type="NCBIfam" id="NF010738">
    <property type="entry name" value="PRK14140.1"/>
    <property type="match status" value="1"/>
</dbReference>